<dbReference type="AlphaFoldDB" id="A0A1X1RQ59"/>
<name>A0A1X1RQ59_MYCCE</name>
<protein>
    <recommendedName>
        <fullName evidence="2">DUF5642 domain-containing protein</fullName>
    </recommendedName>
</protein>
<dbReference type="PROSITE" id="PS51257">
    <property type="entry name" value="PROKAR_LIPOPROTEIN"/>
    <property type="match status" value="1"/>
</dbReference>
<accession>A0A1X1RQ59</accession>
<comment type="caution">
    <text evidence="3">The sequence shown here is derived from an EMBL/GenBank/DDBJ whole genome shotgun (WGS) entry which is preliminary data.</text>
</comment>
<feature type="chain" id="PRO_5044567978" description="DUF5642 domain-containing protein" evidence="1">
    <location>
        <begin position="23"/>
        <end position="218"/>
    </location>
</feature>
<keyword evidence="1" id="KW-0732">Signal</keyword>
<gene>
    <name evidence="3" type="ORF">AWB95_14510</name>
    <name evidence="4" type="ORF">CQY23_16240</name>
</gene>
<evidence type="ECO:0000256" key="1">
    <source>
        <dbReference type="SAM" id="SignalP"/>
    </source>
</evidence>
<organism evidence="3 5">
    <name type="scientific">Mycobacterium celatum</name>
    <dbReference type="NCBI Taxonomy" id="28045"/>
    <lineage>
        <taxon>Bacteria</taxon>
        <taxon>Bacillati</taxon>
        <taxon>Actinomycetota</taxon>
        <taxon>Actinomycetes</taxon>
        <taxon>Mycobacteriales</taxon>
        <taxon>Mycobacteriaceae</taxon>
        <taxon>Mycobacterium</taxon>
    </lineage>
</organism>
<dbReference type="EMBL" id="LQOM01000031">
    <property type="protein sequence ID" value="ORV11008.1"/>
    <property type="molecule type" value="Genomic_DNA"/>
</dbReference>
<feature type="domain" description="DUF5642" evidence="2">
    <location>
        <begin position="37"/>
        <end position="217"/>
    </location>
</feature>
<dbReference type="Proteomes" id="UP000230971">
    <property type="component" value="Unassembled WGS sequence"/>
</dbReference>
<dbReference type="OrthoDB" id="4641260at2"/>
<dbReference type="RefSeq" id="WP_085168339.1">
    <property type="nucleotide sequence ID" value="NZ_LQOM01000031.1"/>
</dbReference>
<dbReference type="Proteomes" id="UP000193907">
    <property type="component" value="Unassembled WGS sequence"/>
</dbReference>
<keyword evidence="5" id="KW-1185">Reference proteome</keyword>
<feature type="signal peptide" evidence="1">
    <location>
        <begin position="1"/>
        <end position="22"/>
    </location>
</feature>
<dbReference type="Pfam" id="PF18702">
    <property type="entry name" value="DUF5642"/>
    <property type="match status" value="1"/>
</dbReference>
<evidence type="ECO:0000313" key="5">
    <source>
        <dbReference type="Proteomes" id="UP000193907"/>
    </source>
</evidence>
<dbReference type="EMBL" id="PDKV01000021">
    <property type="protein sequence ID" value="PIB77970.1"/>
    <property type="molecule type" value="Genomic_DNA"/>
</dbReference>
<evidence type="ECO:0000313" key="4">
    <source>
        <dbReference type="EMBL" id="PIB77970.1"/>
    </source>
</evidence>
<sequence length="218" mass="22300">MRRVWLVAMVVVLVGACAHSPASTPAATESAPADQVNPANIKRMSRDMPPGYEVTAVSGTAAPPAIWGLGPDWTAEPSHCAALADPAGGRGQSPQGVSASGDGGIIYTVVAAAPARLDPALVVDCPQWTMTNGAATTRVHLIAPPQIDGVETLGMVSETVTPVEGGNGITSQATTFTAYLGGYYAFTTLITDPGSAQPPLPPQFAADLLVNTVAELRR</sequence>
<reference evidence="4 6" key="2">
    <citation type="journal article" date="2017" name="Infect. Genet. Evol.">
        <title>The new phylogeny of the genus Mycobacterium: The old and the news.</title>
        <authorList>
            <person name="Tortoli E."/>
            <person name="Fedrizzi T."/>
            <person name="Meehan C.J."/>
            <person name="Trovato A."/>
            <person name="Grottola A."/>
            <person name="Giacobazzi E."/>
            <person name="Serpini G.F."/>
            <person name="Tagliazucchi S."/>
            <person name="Fabio A."/>
            <person name="Bettua C."/>
            <person name="Bertorelli R."/>
            <person name="Frascaro F."/>
            <person name="De Sanctis V."/>
            <person name="Pecorari M."/>
            <person name="Jousson O."/>
            <person name="Segata N."/>
            <person name="Cirillo D.M."/>
        </authorList>
    </citation>
    <scope>NUCLEOTIDE SEQUENCE [LARGE SCALE GENOMIC DNA]</scope>
    <source>
        <strain evidence="4 6">NCTC 12882</strain>
    </source>
</reference>
<dbReference type="STRING" id="28045.AWB95_14510"/>
<proteinExistence type="predicted"/>
<evidence type="ECO:0000313" key="3">
    <source>
        <dbReference type="EMBL" id="ORV11008.1"/>
    </source>
</evidence>
<reference evidence="3 5" key="1">
    <citation type="submission" date="2016-01" db="EMBL/GenBank/DDBJ databases">
        <title>The new phylogeny of the genus Mycobacterium.</title>
        <authorList>
            <person name="Tarcisio F."/>
            <person name="Conor M."/>
            <person name="Antonella G."/>
            <person name="Elisabetta G."/>
            <person name="Giulia F.S."/>
            <person name="Sara T."/>
            <person name="Anna F."/>
            <person name="Clotilde B."/>
            <person name="Roberto B."/>
            <person name="Veronica D.S."/>
            <person name="Fabio R."/>
            <person name="Monica P."/>
            <person name="Olivier J."/>
            <person name="Enrico T."/>
            <person name="Nicola S."/>
        </authorList>
    </citation>
    <scope>NUCLEOTIDE SEQUENCE [LARGE SCALE GENOMIC DNA]</scope>
    <source>
        <strain evidence="3 5">DSM 44243</strain>
    </source>
</reference>
<evidence type="ECO:0000313" key="6">
    <source>
        <dbReference type="Proteomes" id="UP000230971"/>
    </source>
</evidence>
<evidence type="ECO:0000259" key="2">
    <source>
        <dbReference type="Pfam" id="PF18702"/>
    </source>
</evidence>
<dbReference type="InterPro" id="IPR041313">
    <property type="entry name" value="DUF5642"/>
</dbReference>